<dbReference type="PANTHER" id="PTHR43437">
    <property type="entry name" value="HYDROXYACYL-THIOESTER DEHYDRATASE TYPE 2, MITOCHONDRIAL-RELATED"/>
    <property type="match status" value="1"/>
</dbReference>
<dbReference type="GO" id="GO:0005739">
    <property type="term" value="C:mitochondrion"/>
    <property type="evidence" value="ECO:0007669"/>
    <property type="project" value="TreeGrafter"/>
</dbReference>
<dbReference type="GO" id="GO:0006633">
    <property type="term" value="P:fatty acid biosynthetic process"/>
    <property type="evidence" value="ECO:0007669"/>
    <property type="project" value="TreeGrafter"/>
</dbReference>
<dbReference type="PANTHER" id="PTHR43437:SF3">
    <property type="entry name" value="HYDROXYACYL-THIOESTER DEHYDRATASE TYPE 2, MITOCHONDRIAL"/>
    <property type="match status" value="1"/>
</dbReference>
<dbReference type="GO" id="GO:0019171">
    <property type="term" value="F:(3R)-hydroxyacyl-[acyl-carrier-protein] dehydratase activity"/>
    <property type="evidence" value="ECO:0007669"/>
    <property type="project" value="TreeGrafter"/>
</dbReference>
<evidence type="ECO:0000256" key="1">
    <source>
        <dbReference type="ARBA" id="ARBA00023239"/>
    </source>
</evidence>
<feature type="domain" description="MaoC-like" evidence="2">
    <location>
        <begin position="14"/>
        <end position="115"/>
    </location>
</feature>
<dbReference type="InterPro" id="IPR029069">
    <property type="entry name" value="HotDog_dom_sf"/>
</dbReference>
<dbReference type="InterPro" id="IPR050965">
    <property type="entry name" value="UPF0336/Enoyl-CoA_hydratase"/>
</dbReference>
<keyword evidence="4" id="KW-1185">Reference proteome</keyword>
<dbReference type="KEGG" id="lmat:92517189"/>
<dbReference type="Gene3D" id="3.10.129.10">
    <property type="entry name" value="Hotdog Thioesterase"/>
    <property type="match status" value="1"/>
</dbReference>
<evidence type="ECO:0000259" key="2">
    <source>
        <dbReference type="Pfam" id="PF01575"/>
    </source>
</evidence>
<protein>
    <recommendedName>
        <fullName evidence="2">MaoC-like domain-containing protein</fullName>
    </recommendedName>
</protein>
<comment type="caution">
    <text evidence="3">The sequence shown here is derived from an EMBL/GenBank/DDBJ whole genome shotgun (WGS) entry which is preliminary data.</text>
</comment>
<gene>
    <name evidence="3" type="ORF">LSCM1_07301</name>
</gene>
<dbReference type="AlphaFoldDB" id="A0A836HH91"/>
<dbReference type="Proteomes" id="UP000673552">
    <property type="component" value="Chromosome 7"/>
</dbReference>
<dbReference type="InterPro" id="IPR002539">
    <property type="entry name" value="MaoC-like_dom"/>
</dbReference>
<dbReference type="GeneID" id="92517189"/>
<dbReference type="Pfam" id="PF01575">
    <property type="entry name" value="MaoC_dehydratas"/>
    <property type="match status" value="1"/>
</dbReference>
<dbReference type="OrthoDB" id="3592703at2759"/>
<evidence type="ECO:0000313" key="4">
    <source>
        <dbReference type="Proteomes" id="UP000673552"/>
    </source>
</evidence>
<keyword evidence="1" id="KW-0456">Lyase</keyword>
<dbReference type="CDD" id="cd03449">
    <property type="entry name" value="R_hydratase"/>
    <property type="match status" value="1"/>
</dbReference>
<sequence length="170" mass="18333">MQTTARRIIRVGAQASKTVKITQKDVVMFGNLIQDYNPIHSDTAAARAAGFPSPVCHGMLAGSLFSGLMATEIPGPNTVYLSQSLRFTTPIFVGDELEVIAKVTQFRRSKGLIEMLTIIQKADTKNSGKKITCVEGYSIGMNKTVEFEGESAWTCGLERCVVDAGKGTPT</sequence>
<proteinExistence type="predicted"/>
<dbReference type="SUPFAM" id="SSF54637">
    <property type="entry name" value="Thioesterase/thiol ester dehydrase-isomerase"/>
    <property type="match status" value="1"/>
</dbReference>
<organism evidence="3 4">
    <name type="scientific">Leishmania martiniquensis</name>
    <dbReference type="NCBI Taxonomy" id="1580590"/>
    <lineage>
        <taxon>Eukaryota</taxon>
        <taxon>Discoba</taxon>
        <taxon>Euglenozoa</taxon>
        <taxon>Kinetoplastea</taxon>
        <taxon>Metakinetoplastina</taxon>
        <taxon>Trypanosomatida</taxon>
        <taxon>Trypanosomatidae</taxon>
        <taxon>Leishmaniinae</taxon>
        <taxon>Leishmania</taxon>
    </lineage>
</organism>
<name>A0A836HH91_9TRYP</name>
<dbReference type="RefSeq" id="XP_067181034.1">
    <property type="nucleotide sequence ID" value="XM_067324677.1"/>
</dbReference>
<reference evidence="3 4" key="1">
    <citation type="submission" date="2021-03" db="EMBL/GenBank/DDBJ databases">
        <title>Leishmania (Mundinia) martiniquensis Genome sequencing and assembly.</title>
        <authorList>
            <person name="Almutairi H."/>
            <person name="Gatherer D."/>
        </authorList>
    </citation>
    <scope>NUCLEOTIDE SEQUENCE [LARGE SCALE GENOMIC DNA]</scope>
    <source>
        <strain evidence="3">LSCM1</strain>
    </source>
</reference>
<dbReference type="EMBL" id="JAFEUZ010000007">
    <property type="protein sequence ID" value="KAG5486182.1"/>
    <property type="molecule type" value="Genomic_DNA"/>
</dbReference>
<accession>A0A836HH91</accession>
<evidence type="ECO:0000313" key="3">
    <source>
        <dbReference type="EMBL" id="KAG5486182.1"/>
    </source>
</evidence>
<dbReference type="FunFam" id="3.10.129.10:FF:000042">
    <property type="entry name" value="MaoC domain protein dehydratase"/>
    <property type="match status" value="1"/>
</dbReference>